<dbReference type="SMART" id="SM00545">
    <property type="entry name" value="JmjN"/>
    <property type="match status" value="1"/>
</dbReference>
<evidence type="ECO:0000259" key="2">
    <source>
        <dbReference type="PROSITE" id="PS51184"/>
    </source>
</evidence>
<dbReference type="PANTHER" id="PTHR10694">
    <property type="entry name" value="LYSINE-SPECIFIC DEMETHYLASE"/>
    <property type="match status" value="1"/>
</dbReference>
<feature type="domain" description="JmjC" evidence="2">
    <location>
        <begin position="239"/>
        <end position="408"/>
    </location>
</feature>
<dbReference type="GO" id="GO:0005634">
    <property type="term" value="C:nucleus"/>
    <property type="evidence" value="ECO:0000318"/>
    <property type="project" value="GO_Central"/>
</dbReference>
<dbReference type="SUPFAM" id="SSF51197">
    <property type="entry name" value="Clavaminate synthase-like"/>
    <property type="match status" value="1"/>
</dbReference>
<dbReference type="PROSITE" id="PS51184">
    <property type="entry name" value="JMJC"/>
    <property type="match status" value="1"/>
</dbReference>
<dbReference type="GO" id="GO:0010468">
    <property type="term" value="P:regulation of gene expression"/>
    <property type="evidence" value="ECO:0000318"/>
    <property type="project" value="GO_Central"/>
</dbReference>
<dbReference type="SMART" id="SM00558">
    <property type="entry name" value="JmjC"/>
    <property type="match status" value="1"/>
</dbReference>
<dbReference type="EMBL" id="LFYR01002227">
    <property type="protein sequence ID" value="KMZ56126.1"/>
    <property type="molecule type" value="Genomic_DNA"/>
</dbReference>
<dbReference type="GO" id="GO:0006338">
    <property type="term" value="P:chromatin remodeling"/>
    <property type="evidence" value="ECO:0000318"/>
    <property type="project" value="GO_Central"/>
</dbReference>
<gene>
    <name evidence="3" type="ORF">ZOSMA_99G00570</name>
</gene>
<evidence type="ECO:0000313" key="4">
    <source>
        <dbReference type="Proteomes" id="UP000036987"/>
    </source>
</evidence>
<dbReference type="InterPro" id="IPR003347">
    <property type="entry name" value="JmjC_dom"/>
</dbReference>
<dbReference type="InterPro" id="IPR003349">
    <property type="entry name" value="JmjN"/>
</dbReference>
<dbReference type="Proteomes" id="UP000036987">
    <property type="component" value="Unassembled WGS sequence"/>
</dbReference>
<proteinExistence type="predicted"/>
<dbReference type="PROSITE" id="PS51183">
    <property type="entry name" value="JMJN"/>
    <property type="match status" value="1"/>
</dbReference>
<keyword evidence="4" id="KW-1185">Reference proteome</keyword>
<feature type="domain" description="JmjN" evidence="1">
    <location>
        <begin position="19"/>
        <end position="60"/>
    </location>
</feature>
<evidence type="ECO:0000313" key="3">
    <source>
        <dbReference type="EMBL" id="KMZ56126.1"/>
    </source>
</evidence>
<organism evidence="3 4">
    <name type="scientific">Zostera marina</name>
    <name type="common">Eelgrass</name>
    <dbReference type="NCBI Taxonomy" id="29655"/>
    <lineage>
        <taxon>Eukaryota</taxon>
        <taxon>Viridiplantae</taxon>
        <taxon>Streptophyta</taxon>
        <taxon>Embryophyta</taxon>
        <taxon>Tracheophyta</taxon>
        <taxon>Spermatophyta</taxon>
        <taxon>Magnoliopsida</taxon>
        <taxon>Liliopsida</taxon>
        <taxon>Zosteraceae</taxon>
        <taxon>Zostera</taxon>
    </lineage>
</organism>
<dbReference type="GO" id="GO:0000785">
    <property type="term" value="C:chromatin"/>
    <property type="evidence" value="ECO:0000318"/>
    <property type="project" value="GO_Central"/>
</dbReference>
<dbReference type="PANTHER" id="PTHR10694:SF45">
    <property type="entry name" value="LYSINE-SPECIFIC DEMETHYLASE ELF6"/>
    <property type="match status" value="1"/>
</dbReference>
<sequence>MVAEPDLRVPGWLKSLPLAPVYRPTETEFSDPIAFISRIEQEAAGFGICKVIPPFPKPPRKFVFANINRSFSKSPELIPDIKTYVSDAATALFTTRYQELGLRTTRNSANRQVWQSGEAYTLEQFEVKSKSFAKTQLGNCKDVSPLVMESLFWKATAEKPIYIEYANDVPGSGFGIPETLGRNSLCRSGRKRKFNCRRHNSVEGLANSNSQESRKIKVDSSSSGSFNGSCEFEGSVGWKLSNSPWNLQVIAKAPGSLTRFMPDEVPGVTSPMVYIGMMFSWFAWHVEDHELHSLNFLHTGSSKTWYAVPGKYASEVESIACSYGYGDDVDRLAAFIMLGEKRTLFSPEVLVASGIPCCRLVQNPGEFVVTFPKAYHVGFSHGFNCGEAANFATAKWLNFARDAAVRRAAMSYLPMLSHQQLLYMLAVSFVSRLPRELLPCARSPRLRDRRKEEREYMVKRAFLDDMINEHNILNDLLGKKSTKQAVYWDANMLHMSSISDTGHSLAPFLASCEQPGLLIAKEVLDTQVNESVSVVEKITQEFISSDDKKKAEQYDNVMIDQSSIYVVNDELPYGLDVNAGSLACVACGILGYPFMSILQPSERAAKELTGAVAVLDNPKEKKHFGCSNTNSRKKCNSVEMLKVDTEHLSAENESEVIAARKLPNDSIHHPIGYDSCCQADLPSISLADDLCISTDHQSSSDNRIIDNPTISVDSCKLITTVEIGNKDFINTTKEPEKDHNDISDHLDCLGHTSTLDREDHMETNELQNTFLPGRSDGPIGTGDGLDVTWNTSNPLMRPRTFCLQHALEVHDLLKCKGGSNLLVICHSDYRKIKGQSMAVSKEIGIPFNSEEIPIGDASNGDLELINLSIDDDIHEEQGEDWSSKMGLNLQHCVKLWKNTPSKHQKLCLALNALFSDRVPISTVSHLKWHSRKSRSRGRVPNLKHFRFQVGKGKKEMRNIHNDVSIKDQSIARDDFESSDVLKPIKTRVQPKRHSHRLFSNSENKPMLIDKKRDVVKGRCLSVHTELKNKIDETSPMAAPRSSETCAENFEAFELRGSESSDKVNPGGSDDIIVSIHQNVKNNRQLEVQLIAVNNAENDQTHWGSEKQDDVCSSLSLNEKIGNLCGSEDWNVMPLVLSETGYPMSSNNDANSVEMIDSSKIMRDIQMNCGTKRDTSSSKNGELSICPTKDVAKYEMNMENPCAIDASMYFANSDITASAQGSVKILDVTESVEKHHSIERTLLPLKVYRRRKKNEAKSGLASDVSKSKDAVGHIECDAPDIHSLEKVRRKRKREIDQLKIDEHDFGDFVRGPCEGLRERKKRQTSIYCLMTA</sequence>
<evidence type="ECO:0008006" key="5">
    <source>
        <dbReference type="Google" id="ProtNLM"/>
    </source>
</evidence>
<dbReference type="OrthoDB" id="9547406at2759"/>
<accession>A0A0K9NHA1</accession>
<dbReference type="Pfam" id="PF02373">
    <property type="entry name" value="JmjC"/>
    <property type="match status" value="1"/>
</dbReference>
<dbReference type="Gene3D" id="2.60.120.650">
    <property type="entry name" value="Cupin"/>
    <property type="match status" value="1"/>
</dbReference>
<name>A0A0K9NHA1_ZOSMR</name>
<protein>
    <recommendedName>
        <fullName evidence="5">Lysine-specific demethylase ELF6</fullName>
    </recommendedName>
</protein>
<dbReference type="GO" id="GO:0034647">
    <property type="term" value="F:histone H3K4me/H3K4me2/H3K4me3 demethylase activity"/>
    <property type="evidence" value="ECO:0000318"/>
    <property type="project" value="GO_Central"/>
</dbReference>
<dbReference type="Pfam" id="PF02375">
    <property type="entry name" value="JmjN"/>
    <property type="match status" value="1"/>
</dbReference>
<reference evidence="4" key="1">
    <citation type="journal article" date="2016" name="Nature">
        <title>The genome of the seagrass Zostera marina reveals angiosperm adaptation to the sea.</title>
        <authorList>
            <person name="Olsen J.L."/>
            <person name="Rouze P."/>
            <person name="Verhelst B."/>
            <person name="Lin Y.-C."/>
            <person name="Bayer T."/>
            <person name="Collen J."/>
            <person name="Dattolo E."/>
            <person name="De Paoli E."/>
            <person name="Dittami S."/>
            <person name="Maumus F."/>
            <person name="Michel G."/>
            <person name="Kersting A."/>
            <person name="Lauritano C."/>
            <person name="Lohaus R."/>
            <person name="Toepel M."/>
            <person name="Tonon T."/>
            <person name="Vanneste K."/>
            <person name="Amirebrahimi M."/>
            <person name="Brakel J."/>
            <person name="Bostroem C."/>
            <person name="Chovatia M."/>
            <person name="Grimwood J."/>
            <person name="Jenkins J.W."/>
            <person name="Jueterbock A."/>
            <person name="Mraz A."/>
            <person name="Stam W.T."/>
            <person name="Tice H."/>
            <person name="Bornberg-Bauer E."/>
            <person name="Green P.J."/>
            <person name="Pearson G.A."/>
            <person name="Procaccini G."/>
            <person name="Duarte C.M."/>
            <person name="Schmutz J."/>
            <person name="Reusch T.B.H."/>
            <person name="Van de Peer Y."/>
        </authorList>
    </citation>
    <scope>NUCLEOTIDE SEQUENCE [LARGE SCALE GENOMIC DNA]</scope>
    <source>
        <strain evidence="4">cv. Finnish</strain>
    </source>
</reference>
<comment type="caution">
    <text evidence="3">The sequence shown here is derived from an EMBL/GenBank/DDBJ whole genome shotgun (WGS) entry which is preliminary data.</text>
</comment>
<dbReference type="STRING" id="29655.A0A0K9NHA1"/>
<evidence type="ECO:0000259" key="1">
    <source>
        <dbReference type="PROSITE" id="PS51183"/>
    </source>
</evidence>